<evidence type="ECO:0000256" key="4">
    <source>
        <dbReference type="ARBA" id="ARBA00008236"/>
    </source>
</evidence>
<evidence type="ECO:0000256" key="9">
    <source>
        <dbReference type="ARBA" id="ARBA00023049"/>
    </source>
</evidence>
<dbReference type="InterPro" id="IPR052170">
    <property type="entry name" value="M29_Exopeptidase"/>
</dbReference>
<dbReference type="Proteomes" id="UP000305848">
    <property type="component" value="Unassembled WGS sequence"/>
</dbReference>
<evidence type="ECO:0000256" key="6">
    <source>
        <dbReference type="ARBA" id="ARBA00022670"/>
    </source>
</evidence>
<organism evidence="10 11">
    <name type="scientific">Ilyomonas limi</name>
    <dbReference type="NCBI Taxonomy" id="2575867"/>
    <lineage>
        <taxon>Bacteria</taxon>
        <taxon>Pseudomonadati</taxon>
        <taxon>Bacteroidota</taxon>
        <taxon>Chitinophagia</taxon>
        <taxon>Chitinophagales</taxon>
        <taxon>Chitinophagaceae</taxon>
        <taxon>Ilyomonas</taxon>
    </lineage>
</organism>
<evidence type="ECO:0000256" key="2">
    <source>
        <dbReference type="ARBA" id="ARBA00001946"/>
    </source>
</evidence>
<name>A0A4U3L740_9BACT</name>
<evidence type="ECO:0000313" key="10">
    <source>
        <dbReference type="EMBL" id="TKK71068.1"/>
    </source>
</evidence>
<comment type="cofactor">
    <cofactor evidence="1">
        <name>Co(2+)</name>
        <dbReference type="ChEBI" id="CHEBI:48828"/>
    </cofactor>
</comment>
<sequence>MKLDDNLLKKYAQVMVRYALNNGEGINKGDTVFLVGQECSKDLFMAIAKAVYAAGGNLLTHYQPNNIRENSLARFLLENGSDEQISFFAKPYWQGIVDATDHILFIIAEPDIHVFEGLPSSKISMMNSARAPYMQMREQKEQAGKLSWSLCLYGTPSMAEEAGLTLEQYWEQIIEACYLREDDPVAKWKQVQQEIEDIKDKLDALAIEKLHINGEDVDLYVQIGKNRKWLSGGGKNIPSFEIFTSPDWRGTNGFIRFNQPLYYSGKRISGVSLRFENGVVVASSATENEDALKEMVAQENADKVGEFSLTDKRHSRITHFMATTLYDENMGGAFGNTHIALGNAYKDTFTGDMATITEAQWAEMGYNSCPKVHTDIISTSNRTVTATLSDGSEKVIYKDGEFVLGES</sequence>
<keyword evidence="8" id="KW-0378">Hydrolase</keyword>
<keyword evidence="11" id="KW-1185">Reference proteome</keyword>
<gene>
    <name evidence="10" type="ORF">FC093_04880</name>
</gene>
<dbReference type="SUPFAM" id="SSF144052">
    <property type="entry name" value="Thermophilic metalloprotease-like"/>
    <property type="match status" value="1"/>
</dbReference>
<evidence type="ECO:0000256" key="1">
    <source>
        <dbReference type="ARBA" id="ARBA00001941"/>
    </source>
</evidence>
<evidence type="ECO:0000256" key="7">
    <source>
        <dbReference type="ARBA" id="ARBA00022723"/>
    </source>
</evidence>
<comment type="cofactor">
    <cofactor evidence="3">
        <name>Zn(2+)</name>
        <dbReference type="ChEBI" id="CHEBI:29105"/>
    </cofactor>
</comment>
<dbReference type="PANTHER" id="PTHR34448">
    <property type="entry name" value="AMINOPEPTIDASE"/>
    <property type="match status" value="1"/>
</dbReference>
<accession>A0A4U3L740</accession>
<evidence type="ECO:0000256" key="5">
    <source>
        <dbReference type="ARBA" id="ARBA00022438"/>
    </source>
</evidence>
<dbReference type="Pfam" id="PF02073">
    <property type="entry name" value="Peptidase_M29"/>
    <property type="match status" value="1"/>
</dbReference>
<evidence type="ECO:0000313" key="11">
    <source>
        <dbReference type="Proteomes" id="UP000305848"/>
    </source>
</evidence>
<dbReference type="GO" id="GO:0008237">
    <property type="term" value="F:metallopeptidase activity"/>
    <property type="evidence" value="ECO:0007669"/>
    <property type="project" value="UniProtKB-KW"/>
</dbReference>
<dbReference type="PANTHER" id="PTHR34448:SF3">
    <property type="entry name" value="AMINOPEPTIDASE AMPS"/>
    <property type="match status" value="1"/>
</dbReference>
<proteinExistence type="inferred from homology"/>
<comment type="cofactor">
    <cofactor evidence="2">
        <name>Mg(2+)</name>
        <dbReference type="ChEBI" id="CHEBI:18420"/>
    </cofactor>
</comment>
<evidence type="ECO:0000256" key="3">
    <source>
        <dbReference type="ARBA" id="ARBA00001947"/>
    </source>
</evidence>
<keyword evidence="5 10" id="KW-0031">Aminopeptidase</keyword>
<evidence type="ECO:0000256" key="8">
    <source>
        <dbReference type="ARBA" id="ARBA00022801"/>
    </source>
</evidence>
<reference evidence="10 11" key="1">
    <citation type="submission" date="2019-05" db="EMBL/GenBank/DDBJ databases">
        <title>Panacibacter sp. strain 17mud1-8 Genome sequencing and assembly.</title>
        <authorList>
            <person name="Chhetri G."/>
        </authorList>
    </citation>
    <scope>NUCLEOTIDE SEQUENCE [LARGE SCALE GENOMIC DNA]</scope>
    <source>
        <strain evidence="10 11">17mud1-8</strain>
    </source>
</reference>
<dbReference type="InterPro" id="IPR035097">
    <property type="entry name" value="M29_N-terminal"/>
</dbReference>
<dbReference type="PRINTS" id="PR00919">
    <property type="entry name" value="THERMOPTASE"/>
</dbReference>
<protein>
    <submittedName>
        <fullName evidence="10">Aminopeptidase</fullName>
    </submittedName>
</protein>
<dbReference type="InterPro" id="IPR000787">
    <property type="entry name" value="Peptidase_M29"/>
</dbReference>
<comment type="similarity">
    <text evidence="4">Belongs to the peptidase M29 family.</text>
</comment>
<comment type="caution">
    <text evidence="10">The sequence shown here is derived from an EMBL/GenBank/DDBJ whole genome shotgun (WGS) entry which is preliminary data.</text>
</comment>
<dbReference type="Gene3D" id="3.40.1830.10">
    <property type="entry name" value="Thermophilic metalloprotease (M29)"/>
    <property type="match status" value="1"/>
</dbReference>
<dbReference type="OrthoDB" id="9803993at2"/>
<keyword evidence="7" id="KW-0479">Metal-binding</keyword>
<dbReference type="GO" id="GO:0004177">
    <property type="term" value="F:aminopeptidase activity"/>
    <property type="evidence" value="ECO:0007669"/>
    <property type="project" value="UniProtKB-KW"/>
</dbReference>
<keyword evidence="6" id="KW-0645">Protease</keyword>
<dbReference type="EMBL" id="SZQL01000002">
    <property type="protein sequence ID" value="TKK71068.1"/>
    <property type="molecule type" value="Genomic_DNA"/>
</dbReference>
<dbReference type="AlphaFoldDB" id="A0A4U3L740"/>
<dbReference type="GO" id="GO:0046872">
    <property type="term" value="F:metal ion binding"/>
    <property type="evidence" value="ECO:0007669"/>
    <property type="project" value="UniProtKB-KW"/>
</dbReference>
<keyword evidence="9" id="KW-0482">Metalloprotease</keyword>
<dbReference type="GO" id="GO:0006508">
    <property type="term" value="P:proteolysis"/>
    <property type="evidence" value="ECO:0007669"/>
    <property type="project" value="UniProtKB-KW"/>
</dbReference>